<accession>A0ABS4TKR9</accession>
<feature type="transmembrane region" description="Helical" evidence="1">
    <location>
        <begin position="38"/>
        <end position="56"/>
    </location>
</feature>
<evidence type="ECO:0000256" key="1">
    <source>
        <dbReference type="SAM" id="Phobius"/>
    </source>
</evidence>
<organism evidence="2 3">
    <name type="scientific">Kibdelosporangium banguiense</name>
    <dbReference type="NCBI Taxonomy" id="1365924"/>
    <lineage>
        <taxon>Bacteria</taxon>
        <taxon>Bacillati</taxon>
        <taxon>Actinomycetota</taxon>
        <taxon>Actinomycetes</taxon>
        <taxon>Pseudonocardiales</taxon>
        <taxon>Pseudonocardiaceae</taxon>
        <taxon>Kibdelosporangium</taxon>
    </lineage>
</organism>
<evidence type="ECO:0000313" key="2">
    <source>
        <dbReference type="EMBL" id="MBP2325012.1"/>
    </source>
</evidence>
<dbReference type="Proteomes" id="UP001519332">
    <property type="component" value="Unassembled WGS sequence"/>
</dbReference>
<protein>
    <submittedName>
        <fullName evidence="2">Uncharacterized protein</fullName>
    </submittedName>
</protein>
<feature type="transmembrane region" description="Helical" evidence="1">
    <location>
        <begin position="15"/>
        <end position="33"/>
    </location>
</feature>
<dbReference type="RefSeq" id="WP_209642266.1">
    <property type="nucleotide sequence ID" value="NZ_JAGINW010000001.1"/>
</dbReference>
<evidence type="ECO:0000313" key="3">
    <source>
        <dbReference type="Proteomes" id="UP001519332"/>
    </source>
</evidence>
<keyword evidence="1" id="KW-0812">Transmembrane</keyword>
<keyword evidence="1" id="KW-0472">Membrane</keyword>
<comment type="caution">
    <text evidence="2">The sequence shown here is derived from an EMBL/GenBank/DDBJ whole genome shotgun (WGS) entry which is preliminary data.</text>
</comment>
<keyword evidence="1" id="KW-1133">Transmembrane helix</keyword>
<reference evidence="2 3" key="1">
    <citation type="submission" date="2021-03" db="EMBL/GenBank/DDBJ databases">
        <title>Sequencing the genomes of 1000 actinobacteria strains.</title>
        <authorList>
            <person name="Klenk H.-P."/>
        </authorList>
    </citation>
    <scope>NUCLEOTIDE SEQUENCE [LARGE SCALE GENOMIC DNA]</scope>
    <source>
        <strain evidence="2 3">DSM 46670</strain>
    </source>
</reference>
<sequence>MVVMDGTLVAIGGKVVLYFPVFAVWLVLIGAVVNRDRAVIVAPLVLGALVGVLAVATTNLWLLLPVLAAWVWGLAGMIMTRRRQM</sequence>
<gene>
    <name evidence="2" type="ORF">JOF56_005397</name>
</gene>
<feature type="transmembrane region" description="Helical" evidence="1">
    <location>
        <begin position="62"/>
        <end position="80"/>
    </location>
</feature>
<name>A0ABS4TKR9_9PSEU</name>
<proteinExistence type="predicted"/>
<dbReference type="EMBL" id="JAGINW010000001">
    <property type="protein sequence ID" value="MBP2325012.1"/>
    <property type="molecule type" value="Genomic_DNA"/>
</dbReference>
<keyword evidence="3" id="KW-1185">Reference proteome</keyword>